<dbReference type="InterPro" id="IPR020846">
    <property type="entry name" value="MFS_dom"/>
</dbReference>
<dbReference type="GO" id="GO:0042908">
    <property type="term" value="P:xenobiotic transport"/>
    <property type="evidence" value="ECO:0007669"/>
    <property type="project" value="UniProtKB-ARBA"/>
</dbReference>
<dbReference type="SUPFAM" id="SSF103473">
    <property type="entry name" value="MFS general substrate transporter"/>
    <property type="match status" value="1"/>
</dbReference>
<dbReference type="Proteomes" id="UP000247810">
    <property type="component" value="Unassembled WGS sequence"/>
</dbReference>
<proteinExistence type="predicted"/>
<dbReference type="PANTHER" id="PTHR23502">
    <property type="entry name" value="MAJOR FACILITATOR SUPERFAMILY"/>
    <property type="match status" value="1"/>
</dbReference>
<dbReference type="STRING" id="1448320.A0A319DPJ0"/>
<dbReference type="Gene3D" id="1.20.1720.10">
    <property type="entry name" value="Multidrug resistance protein D"/>
    <property type="match status" value="1"/>
</dbReference>
<evidence type="ECO:0000256" key="3">
    <source>
        <dbReference type="ARBA" id="ARBA00022989"/>
    </source>
</evidence>
<sequence>DWTGPDDPDNPRNFSFARRIFNIAAVTALAFVGTFGGAAYAPAQDAVAAALHCRTEMAILPLSLYNLGMAFGPLVGAPLSEIYGRKAVFLITTPIFVLFLLGAGFSTNIASLTVCRFFAGVFASPSISNASATILDV</sequence>
<evidence type="ECO:0000256" key="4">
    <source>
        <dbReference type="ARBA" id="ARBA00023136"/>
    </source>
</evidence>
<feature type="transmembrane region" description="Helical" evidence="5">
    <location>
        <begin position="87"/>
        <end position="105"/>
    </location>
</feature>
<keyword evidence="4 5" id="KW-0472">Membrane</keyword>
<keyword evidence="3 5" id="KW-1133">Transmembrane helix</keyword>
<dbReference type="AlphaFoldDB" id="A0A319DPJ0"/>
<keyword evidence="8" id="KW-1185">Reference proteome</keyword>
<dbReference type="EMBL" id="KZ826003">
    <property type="protein sequence ID" value="PYH89988.1"/>
    <property type="molecule type" value="Genomic_DNA"/>
</dbReference>
<feature type="domain" description="Major facilitator superfamily (MFS) profile" evidence="6">
    <location>
        <begin position="22"/>
        <end position="137"/>
    </location>
</feature>
<feature type="non-terminal residue" evidence="7">
    <location>
        <position position="137"/>
    </location>
</feature>
<name>A0A319DPJ0_9EURO</name>
<dbReference type="PROSITE" id="PS00216">
    <property type="entry name" value="SUGAR_TRANSPORT_1"/>
    <property type="match status" value="1"/>
</dbReference>
<dbReference type="InterPro" id="IPR011701">
    <property type="entry name" value="MFS"/>
</dbReference>
<dbReference type="OrthoDB" id="3936150at2759"/>
<protein>
    <submittedName>
        <fullName evidence="7">MFS general substrate transporter</fullName>
    </submittedName>
</protein>
<feature type="non-terminal residue" evidence="7">
    <location>
        <position position="1"/>
    </location>
</feature>
<keyword evidence="2 5" id="KW-0812">Transmembrane</keyword>
<feature type="transmembrane region" description="Helical" evidence="5">
    <location>
        <begin position="20"/>
        <end position="42"/>
    </location>
</feature>
<comment type="subcellular location">
    <subcellularLocation>
        <location evidence="1">Membrane</location>
        <topology evidence="1">Multi-pass membrane protein</topology>
    </subcellularLocation>
</comment>
<organism evidence="7 8">
    <name type="scientific">Aspergillus ellipticus CBS 707.79</name>
    <dbReference type="NCBI Taxonomy" id="1448320"/>
    <lineage>
        <taxon>Eukaryota</taxon>
        <taxon>Fungi</taxon>
        <taxon>Dikarya</taxon>
        <taxon>Ascomycota</taxon>
        <taxon>Pezizomycotina</taxon>
        <taxon>Eurotiomycetes</taxon>
        <taxon>Eurotiomycetidae</taxon>
        <taxon>Eurotiales</taxon>
        <taxon>Aspergillaceae</taxon>
        <taxon>Aspergillus</taxon>
        <taxon>Aspergillus subgen. Circumdati</taxon>
    </lineage>
</organism>
<evidence type="ECO:0000313" key="7">
    <source>
        <dbReference type="EMBL" id="PYH89988.1"/>
    </source>
</evidence>
<dbReference type="PANTHER" id="PTHR23502:SF38">
    <property type="entry name" value="POLYAMINE TRANSPORTER 4"/>
    <property type="match status" value="1"/>
</dbReference>
<dbReference type="GO" id="GO:0005886">
    <property type="term" value="C:plasma membrane"/>
    <property type="evidence" value="ECO:0007669"/>
    <property type="project" value="TreeGrafter"/>
</dbReference>
<dbReference type="InterPro" id="IPR036259">
    <property type="entry name" value="MFS_trans_sf"/>
</dbReference>
<dbReference type="GO" id="GO:0015606">
    <property type="term" value="F:spermidine transmembrane transporter activity"/>
    <property type="evidence" value="ECO:0007669"/>
    <property type="project" value="TreeGrafter"/>
</dbReference>
<evidence type="ECO:0000256" key="2">
    <source>
        <dbReference type="ARBA" id="ARBA00022692"/>
    </source>
</evidence>
<evidence type="ECO:0000256" key="1">
    <source>
        <dbReference type="ARBA" id="ARBA00004141"/>
    </source>
</evidence>
<dbReference type="GO" id="GO:0000297">
    <property type="term" value="F:spermine transmembrane transporter activity"/>
    <property type="evidence" value="ECO:0007669"/>
    <property type="project" value="TreeGrafter"/>
</dbReference>
<dbReference type="VEuPathDB" id="FungiDB:BO71DRAFT_279682"/>
<dbReference type="PROSITE" id="PS50850">
    <property type="entry name" value="MFS"/>
    <property type="match status" value="1"/>
</dbReference>
<evidence type="ECO:0000313" key="8">
    <source>
        <dbReference type="Proteomes" id="UP000247810"/>
    </source>
</evidence>
<evidence type="ECO:0000256" key="5">
    <source>
        <dbReference type="SAM" id="Phobius"/>
    </source>
</evidence>
<dbReference type="Pfam" id="PF07690">
    <property type="entry name" value="MFS_1"/>
    <property type="match status" value="1"/>
</dbReference>
<reference evidence="7 8" key="1">
    <citation type="submission" date="2018-02" db="EMBL/GenBank/DDBJ databases">
        <title>The genomes of Aspergillus section Nigri reveals drivers in fungal speciation.</title>
        <authorList>
            <consortium name="DOE Joint Genome Institute"/>
            <person name="Vesth T.C."/>
            <person name="Nybo J."/>
            <person name="Theobald S."/>
            <person name="Brandl J."/>
            <person name="Frisvad J.C."/>
            <person name="Nielsen K.F."/>
            <person name="Lyhne E.K."/>
            <person name="Kogle M.E."/>
            <person name="Kuo A."/>
            <person name="Riley R."/>
            <person name="Clum A."/>
            <person name="Nolan M."/>
            <person name="Lipzen A."/>
            <person name="Salamov A."/>
            <person name="Henrissat B."/>
            <person name="Wiebenga A."/>
            <person name="De vries R.P."/>
            <person name="Grigoriev I.V."/>
            <person name="Mortensen U.H."/>
            <person name="Andersen M.R."/>
            <person name="Baker S.E."/>
        </authorList>
    </citation>
    <scope>NUCLEOTIDE SEQUENCE [LARGE SCALE GENOMIC DNA]</scope>
    <source>
        <strain evidence="7 8">CBS 707.79</strain>
    </source>
</reference>
<feature type="transmembrane region" description="Helical" evidence="5">
    <location>
        <begin position="62"/>
        <end position="80"/>
    </location>
</feature>
<dbReference type="GO" id="GO:0140115">
    <property type="term" value="P:export across plasma membrane"/>
    <property type="evidence" value="ECO:0007669"/>
    <property type="project" value="UniProtKB-ARBA"/>
</dbReference>
<gene>
    <name evidence="7" type="ORF">BO71DRAFT_279682</name>
</gene>
<evidence type="ECO:0000259" key="6">
    <source>
        <dbReference type="PROSITE" id="PS50850"/>
    </source>
</evidence>
<accession>A0A319DPJ0</accession>
<dbReference type="InterPro" id="IPR005829">
    <property type="entry name" value="Sugar_transporter_CS"/>
</dbReference>